<protein>
    <submittedName>
        <fullName evidence="3">Uncharacterized protein</fullName>
    </submittedName>
</protein>
<comment type="caution">
    <text evidence="3">The sequence shown here is derived from an EMBL/GenBank/DDBJ whole genome shotgun (WGS) entry which is preliminary data.</text>
</comment>
<feature type="compositionally biased region" description="Basic and acidic residues" evidence="2">
    <location>
        <begin position="81"/>
        <end position="90"/>
    </location>
</feature>
<evidence type="ECO:0000256" key="2">
    <source>
        <dbReference type="SAM" id="MobiDB-lite"/>
    </source>
</evidence>
<reference evidence="3" key="1">
    <citation type="submission" date="2020-06" db="EMBL/GenBank/DDBJ databases">
        <authorList>
            <consortium name="Plant Systems Biology data submission"/>
        </authorList>
    </citation>
    <scope>NUCLEOTIDE SEQUENCE</scope>
    <source>
        <strain evidence="3">D6</strain>
    </source>
</reference>
<dbReference type="AlphaFoldDB" id="A0A9N8DKB1"/>
<feature type="compositionally biased region" description="Basic residues" evidence="2">
    <location>
        <begin position="63"/>
        <end position="73"/>
    </location>
</feature>
<feature type="region of interest" description="Disordered" evidence="2">
    <location>
        <begin position="63"/>
        <end position="90"/>
    </location>
</feature>
<evidence type="ECO:0000313" key="4">
    <source>
        <dbReference type="Proteomes" id="UP001153069"/>
    </source>
</evidence>
<keyword evidence="4" id="KW-1185">Reference proteome</keyword>
<name>A0A9N8DKB1_9STRA</name>
<organism evidence="3 4">
    <name type="scientific">Seminavis robusta</name>
    <dbReference type="NCBI Taxonomy" id="568900"/>
    <lineage>
        <taxon>Eukaryota</taxon>
        <taxon>Sar</taxon>
        <taxon>Stramenopiles</taxon>
        <taxon>Ochrophyta</taxon>
        <taxon>Bacillariophyta</taxon>
        <taxon>Bacillariophyceae</taxon>
        <taxon>Bacillariophycidae</taxon>
        <taxon>Naviculales</taxon>
        <taxon>Naviculaceae</taxon>
        <taxon>Seminavis</taxon>
    </lineage>
</organism>
<feature type="coiled-coil region" evidence="1">
    <location>
        <begin position="128"/>
        <end position="195"/>
    </location>
</feature>
<proteinExistence type="predicted"/>
<gene>
    <name evidence="3" type="ORF">SEMRO_168_G074810.1</name>
</gene>
<accession>A0A9N8DKB1</accession>
<evidence type="ECO:0000256" key="1">
    <source>
        <dbReference type="SAM" id="Coils"/>
    </source>
</evidence>
<sequence length="205" mass="22740">MHGSEIRTLSQNSTNKAVVSFCSTVVGGGGGGTAATMHLAPIASTSAKISTSASSIDNGRTNLQKHRKGHRHHTAESAEVTTREVRPDKRTERSVFARGKENDAATTEMLRSKIVELEEEGEKLLKWCTQQKKKIEEQSDEVQRLNSLVAPLGEENRSLKEELEGPYYTRIIDQAKRLLDENEKQDEEIQRLTNAAGASSEYARF</sequence>
<evidence type="ECO:0000313" key="3">
    <source>
        <dbReference type="EMBL" id="CAB9503520.1"/>
    </source>
</evidence>
<keyword evidence="1" id="KW-0175">Coiled coil</keyword>
<dbReference type="Proteomes" id="UP001153069">
    <property type="component" value="Unassembled WGS sequence"/>
</dbReference>
<dbReference type="EMBL" id="CAICTM010000167">
    <property type="protein sequence ID" value="CAB9503520.1"/>
    <property type="molecule type" value="Genomic_DNA"/>
</dbReference>